<dbReference type="KEGG" id="gtl:EP073_11320"/>
<evidence type="ECO:0000256" key="7">
    <source>
        <dbReference type="ARBA" id="ARBA00023002"/>
    </source>
</evidence>
<feature type="signal peptide" evidence="10">
    <location>
        <begin position="1"/>
        <end position="39"/>
    </location>
</feature>
<dbReference type="InterPro" id="IPR006657">
    <property type="entry name" value="MoPterin_dinucl-bd_dom"/>
</dbReference>
<keyword evidence="13" id="KW-1185">Reference proteome</keyword>
<accession>A0A410K0Q5</accession>
<dbReference type="Proteomes" id="UP000287502">
    <property type="component" value="Chromosome"/>
</dbReference>
<name>A0A410K0Q5_9BACT</name>
<dbReference type="GO" id="GO:0051539">
    <property type="term" value="F:4 iron, 4 sulfur cluster binding"/>
    <property type="evidence" value="ECO:0007669"/>
    <property type="project" value="UniProtKB-KW"/>
</dbReference>
<gene>
    <name evidence="12" type="ORF">EP073_11320</name>
</gene>
<dbReference type="Pfam" id="PF04879">
    <property type="entry name" value="Molybdop_Fe4S4"/>
    <property type="match status" value="1"/>
</dbReference>
<dbReference type="GO" id="GO:0016491">
    <property type="term" value="F:oxidoreductase activity"/>
    <property type="evidence" value="ECO:0007669"/>
    <property type="project" value="UniProtKB-KW"/>
</dbReference>
<dbReference type="SUPFAM" id="SSF50692">
    <property type="entry name" value="ADC-like"/>
    <property type="match status" value="1"/>
</dbReference>
<evidence type="ECO:0000256" key="8">
    <source>
        <dbReference type="ARBA" id="ARBA00023004"/>
    </source>
</evidence>
<dbReference type="PANTHER" id="PTHR43742">
    <property type="entry name" value="TRIMETHYLAMINE-N-OXIDE REDUCTASE"/>
    <property type="match status" value="1"/>
</dbReference>
<dbReference type="InterPro" id="IPR050612">
    <property type="entry name" value="Prok_Mopterin_Oxidored"/>
</dbReference>
<comment type="similarity">
    <text evidence="2">Belongs to the prokaryotic molybdopterin-containing oxidoreductase family.</text>
</comment>
<keyword evidence="6 10" id="KW-0732">Signal</keyword>
<evidence type="ECO:0000256" key="3">
    <source>
        <dbReference type="ARBA" id="ARBA00022485"/>
    </source>
</evidence>
<evidence type="ECO:0000256" key="9">
    <source>
        <dbReference type="ARBA" id="ARBA00023014"/>
    </source>
</evidence>
<dbReference type="PROSITE" id="PS51318">
    <property type="entry name" value="TAT"/>
    <property type="match status" value="1"/>
</dbReference>
<dbReference type="AlphaFoldDB" id="A0A410K0Q5"/>
<evidence type="ECO:0000256" key="4">
    <source>
        <dbReference type="ARBA" id="ARBA00022505"/>
    </source>
</evidence>
<feature type="chain" id="PRO_5019479378" evidence="10">
    <location>
        <begin position="40"/>
        <end position="734"/>
    </location>
</feature>
<evidence type="ECO:0000259" key="11">
    <source>
        <dbReference type="PROSITE" id="PS51669"/>
    </source>
</evidence>
<dbReference type="InterPro" id="IPR006311">
    <property type="entry name" value="TAT_signal"/>
</dbReference>
<dbReference type="PROSITE" id="PS00490">
    <property type="entry name" value="MOLYBDOPTERIN_PROK_2"/>
    <property type="match status" value="1"/>
</dbReference>
<feature type="domain" description="4Fe-4S Mo/W bis-MGD-type" evidence="11">
    <location>
        <begin position="45"/>
        <end position="101"/>
    </location>
</feature>
<proteinExistence type="inferred from homology"/>
<dbReference type="Gene3D" id="3.40.50.740">
    <property type="match status" value="1"/>
</dbReference>
<dbReference type="SUPFAM" id="SSF53706">
    <property type="entry name" value="Formate dehydrogenase/DMSO reductase, domains 1-3"/>
    <property type="match status" value="1"/>
</dbReference>
<protein>
    <submittedName>
        <fullName evidence="12">Molybdopterin oxidoreductase</fullName>
    </submittedName>
</protein>
<dbReference type="Gene3D" id="3.30.2070.10">
    <property type="entry name" value="Formate dehydrogenase/DMSO reductase"/>
    <property type="match status" value="1"/>
</dbReference>
<dbReference type="Gene3D" id="2.20.25.90">
    <property type="entry name" value="ADC-like domains"/>
    <property type="match status" value="1"/>
</dbReference>
<keyword evidence="5" id="KW-0479">Metal-binding</keyword>
<dbReference type="Pfam" id="PF00384">
    <property type="entry name" value="Molybdopterin"/>
    <property type="match status" value="1"/>
</dbReference>
<dbReference type="InterPro" id="IPR006656">
    <property type="entry name" value="Mopterin_OxRdtase"/>
</dbReference>
<dbReference type="EMBL" id="CP035108">
    <property type="protein sequence ID" value="QAR33972.1"/>
    <property type="molecule type" value="Genomic_DNA"/>
</dbReference>
<evidence type="ECO:0000256" key="5">
    <source>
        <dbReference type="ARBA" id="ARBA00022723"/>
    </source>
</evidence>
<reference evidence="12 13" key="1">
    <citation type="submission" date="2019-01" db="EMBL/GenBank/DDBJ databases">
        <title>Geovibrio thiophilus DSM 11263, complete genome.</title>
        <authorList>
            <person name="Spring S."/>
            <person name="Bunk B."/>
            <person name="Sproer C."/>
        </authorList>
    </citation>
    <scope>NUCLEOTIDE SEQUENCE [LARGE SCALE GENOMIC DNA]</scope>
    <source>
        <strain evidence="12 13">DSM 11263</strain>
    </source>
</reference>
<dbReference type="InterPro" id="IPR006655">
    <property type="entry name" value="Mopterin_OxRdtase_prok_CS"/>
</dbReference>
<dbReference type="OrthoDB" id="9803192at2"/>
<dbReference type="GO" id="GO:0043546">
    <property type="term" value="F:molybdopterin cofactor binding"/>
    <property type="evidence" value="ECO:0007669"/>
    <property type="project" value="InterPro"/>
</dbReference>
<evidence type="ECO:0000313" key="12">
    <source>
        <dbReference type="EMBL" id="QAR33972.1"/>
    </source>
</evidence>
<evidence type="ECO:0000256" key="1">
    <source>
        <dbReference type="ARBA" id="ARBA00001942"/>
    </source>
</evidence>
<dbReference type="RefSeq" id="WP_128467257.1">
    <property type="nucleotide sequence ID" value="NZ_CP035108.1"/>
</dbReference>
<keyword evidence="8" id="KW-0408">Iron</keyword>
<dbReference type="GO" id="GO:0046872">
    <property type="term" value="F:metal ion binding"/>
    <property type="evidence" value="ECO:0007669"/>
    <property type="project" value="UniProtKB-KW"/>
</dbReference>
<dbReference type="PANTHER" id="PTHR43742:SF9">
    <property type="entry name" value="TETRATHIONATE REDUCTASE SUBUNIT A"/>
    <property type="match status" value="1"/>
</dbReference>
<dbReference type="Gene3D" id="3.40.228.10">
    <property type="entry name" value="Dimethylsulfoxide Reductase, domain 2"/>
    <property type="match status" value="1"/>
</dbReference>
<keyword evidence="9" id="KW-0411">Iron-sulfur</keyword>
<dbReference type="InterPro" id="IPR006963">
    <property type="entry name" value="Mopterin_OxRdtase_4Fe-4S_dom"/>
</dbReference>
<dbReference type="PROSITE" id="PS51669">
    <property type="entry name" value="4FE4S_MOW_BIS_MGD"/>
    <property type="match status" value="1"/>
</dbReference>
<dbReference type="SMART" id="SM00926">
    <property type="entry name" value="Molybdop_Fe4S4"/>
    <property type="match status" value="1"/>
</dbReference>
<dbReference type="Pfam" id="PF01568">
    <property type="entry name" value="Molydop_binding"/>
    <property type="match status" value="1"/>
</dbReference>
<evidence type="ECO:0000256" key="2">
    <source>
        <dbReference type="ARBA" id="ARBA00010312"/>
    </source>
</evidence>
<evidence type="ECO:0000256" key="6">
    <source>
        <dbReference type="ARBA" id="ARBA00022729"/>
    </source>
</evidence>
<organism evidence="12 13">
    <name type="scientific">Geovibrio thiophilus</name>
    <dbReference type="NCBI Taxonomy" id="139438"/>
    <lineage>
        <taxon>Bacteria</taxon>
        <taxon>Pseudomonadati</taxon>
        <taxon>Deferribacterota</taxon>
        <taxon>Deferribacteres</taxon>
        <taxon>Deferribacterales</taxon>
        <taxon>Geovibrionaceae</taxon>
        <taxon>Geovibrio</taxon>
    </lineage>
</organism>
<keyword evidence="7" id="KW-0560">Oxidoreductase</keyword>
<dbReference type="Gene3D" id="2.40.40.20">
    <property type="match status" value="1"/>
</dbReference>
<evidence type="ECO:0000313" key="13">
    <source>
        <dbReference type="Proteomes" id="UP000287502"/>
    </source>
</evidence>
<evidence type="ECO:0000256" key="10">
    <source>
        <dbReference type="SAM" id="SignalP"/>
    </source>
</evidence>
<keyword evidence="4" id="KW-0500">Molybdenum</keyword>
<comment type="cofactor">
    <cofactor evidence="1">
        <name>Mo-bis(molybdopterin guanine dinucleotide)</name>
        <dbReference type="ChEBI" id="CHEBI:60539"/>
    </cofactor>
</comment>
<dbReference type="InterPro" id="IPR009010">
    <property type="entry name" value="Asp_de-COase-like_dom_sf"/>
</dbReference>
<keyword evidence="3" id="KW-0004">4Fe-4S</keyword>
<sequence>MTKCRISRRRFIQGTASVGAALASMSSFRLLTGSSPASAEPQQGVTYAQNWCEMCFWKCGLTAKVVDGKVKKLEGQPDCPSNYGKLCAKGNAGVFQLYDPDRLKTPLIRDGERGSGKFRKATWEEALTYVAQKTNELKEKYGPETFSIFAHGSGEHSFVELVEIIGSPNYCIPSYAQCTGSRDIGWALSYGKAVGGKEPVDSQNSKCIMLLGRNIVEALHVGEMQDFVEGVAKGAHVIYVDPRFTKTAAKANQYMMIKPGTDSALLLGMINYIIEKEIYNKNFVDGYTHGFDLFKEHVAEYTVEWASQITEIPQTEIIKAAEKLCEAAPHCYIHPGRRLTRYGNDTQFTRIVACLNMLMGNWEVRGGIYRTVGFKYDAPHMVHFDKPYADRADGAGSEEFPLGPKNLGFANKLMEHIANQDVYPLKGMFVYGCNPLHHHGSTEMVKKALENTELLVTCEIYMTDTAWLSDVILPESTYLERYDPVISTGRRKGYIQFREPAVNPVFDTKGGWEIAAQLSAAMGHENEFLDVREYNRLAFEALGITEEYMKKHGVWVANESTPYPVEDGEEEPSFRTPSGKAEFYSNLCEHFSYPPMPSYEENPVPAEDEFRFLFGRLSFHTHARTQNNAWLLALHKSEVPLWIHTDRAKALGIKDGMQVRLVKEGFKSNPCTARVVDYIHPQAVFLPYGFGHETKGLTRITGKGARTSDFTSNLTDPISGAAGFHNGFVKLEIA</sequence>